<feature type="transmembrane region" description="Helical" evidence="1">
    <location>
        <begin position="6"/>
        <end position="26"/>
    </location>
</feature>
<evidence type="ECO:0008006" key="4">
    <source>
        <dbReference type="Google" id="ProtNLM"/>
    </source>
</evidence>
<reference evidence="2 3" key="1">
    <citation type="submission" date="2018-10" db="EMBL/GenBank/DDBJ databases">
        <title>Genomic Encyclopedia of Archaeal and Bacterial Type Strains, Phase II (KMG-II): from individual species to whole genera.</title>
        <authorList>
            <person name="Goeker M."/>
        </authorList>
    </citation>
    <scope>NUCLEOTIDE SEQUENCE [LARGE SCALE GENOMIC DNA]</scope>
    <source>
        <strain evidence="2 3">DSM 25230</strain>
    </source>
</reference>
<dbReference type="AlphaFoldDB" id="A0A495E5N9"/>
<evidence type="ECO:0000256" key="1">
    <source>
        <dbReference type="SAM" id="Phobius"/>
    </source>
</evidence>
<evidence type="ECO:0000313" key="2">
    <source>
        <dbReference type="EMBL" id="RKR12264.1"/>
    </source>
</evidence>
<keyword evidence="1" id="KW-1133">Transmembrane helix</keyword>
<name>A0A495E5N9_9FLAO</name>
<accession>A0A495E5N9</accession>
<evidence type="ECO:0000313" key="3">
    <source>
        <dbReference type="Proteomes" id="UP000269412"/>
    </source>
</evidence>
<protein>
    <recommendedName>
        <fullName evidence="4">DUF2911 family protein</fullName>
    </recommendedName>
</protein>
<comment type="caution">
    <text evidence="2">The sequence shown here is derived from an EMBL/GenBank/DDBJ whole genome shotgun (WGS) entry which is preliminary data.</text>
</comment>
<dbReference type="InterPro" id="IPR021314">
    <property type="entry name" value="DUF2911"/>
</dbReference>
<dbReference type="EMBL" id="RBIQ01000009">
    <property type="protein sequence ID" value="RKR12264.1"/>
    <property type="molecule type" value="Genomic_DNA"/>
</dbReference>
<sequence length="185" mass="21322">MKKLKWILIVFIGIILLMKFVAMPYMQKQTKKHSPEQTANYHKNNKDLKVIYSSPSKKGRILFGELIPYNHVWRTGANEPTSFITETDIKIVDKNLPAGIYSLWTIPNKEQWNIIFNSEVPEWGVTILSGGKETTRNPENDVVNITVPTEKLTKVIEKFTIDFDDSNELALFLAWDTTRVNIPIN</sequence>
<proteinExistence type="predicted"/>
<organism evidence="2 3">
    <name type="scientific">Maribacter vaceletii</name>
    <dbReference type="NCBI Taxonomy" id="1206816"/>
    <lineage>
        <taxon>Bacteria</taxon>
        <taxon>Pseudomonadati</taxon>
        <taxon>Bacteroidota</taxon>
        <taxon>Flavobacteriia</taxon>
        <taxon>Flavobacteriales</taxon>
        <taxon>Flavobacteriaceae</taxon>
        <taxon>Maribacter</taxon>
    </lineage>
</organism>
<keyword evidence="1" id="KW-0472">Membrane</keyword>
<dbReference type="RefSeq" id="WP_121068170.1">
    <property type="nucleotide sequence ID" value="NZ_RBIQ01000009.1"/>
</dbReference>
<gene>
    <name evidence="2" type="ORF">CLV91_2390</name>
</gene>
<dbReference type="Pfam" id="PF11138">
    <property type="entry name" value="DUF2911"/>
    <property type="match status" value="1"/>
</dbReference>
<keyword evidence="3" id="KW-1185">Reference proteome</keyword>
<keyword evidence="1" id="KW-0812">Transmembrane</keyword>
<dbReference type="Proteomes" id="UP000269412">
    <property type="component" value="Unassembled WGS sequence"/>
</dbReference>
<dbReference type="OrthoDB" id="187854at2"/>